<gene>
    <name evidence="6" type="ORF">DXT99_26725</name>
</gene>
<feature type="domain" description="Transposase IS4-like" evidence="5">
    <location>
        <begin position="121"/>
        <end position="381"/>
    </location>
</feature>
<dbReference type="InterPro" id="IPR047952">
    <property type="entry name" value="Transpos_IS4"/>
</dbReference>
<dbReference type="AlphaFoldDB" id="A0A3D8KYG5"/>
<evidence type="ECO:0000256" key="3">
    <source>
        <dbReference type="ARBA" id="ARBA00023125"/>
    </source>
</evidence>
<evidence type="ECO:0000256" key="4">
    <source>
        <dbReference type="ARBA" id="ARBA00023172"/>
    </source>
</evidence>
<dbReference type="Proteomes" id="UP000256708">
    <property type="component" value="Unassembled WGS sequence"/>
</dbReference>
<evidence type="ECO:0000256" key="1">
    <source>
        <dbReference type="ARBA" id="ARBA00010075"/>
    </source>
</evidence>
<comment type="caution">
    <text evidence="6">The sequence shown here is derived from an EMBL/GenBank/DDBJ whole genome shotgun (WGS) entry which is preliminary data.</text>
</comment>
<dbReference type="GO" id="GO:0004803">
    <property type="term" value="F:transposase activity"/>
    <property type="evidence" value="ECO:0007669"/>
    <property type="project" value="InterPro"/>
</dbReference>
<protein>
    <submittedName>
        <fullName evidence="6">IS4 family transposase</fullName>
    </submittedName>
</protein>
<dbReference type="InterPro" id="IPR002559">
    <property type="entry name" value="Transposase_11"/>
</dbReference>
<reference evidence="7" key="1">
    <citation type="submission" date="2018-08" db="EMBL/GenBank/DDBJ databases">
        <authorList>
            <person name="Liu Z.-W."/>
            <person name="Du Z.-J."/>
        </authorList>
    </citation>
    <scope>NUCLEOTIDE SEQUENCE [LARGE SCALE GENOMIC DNA]</scope>
    <source>
        <strain evidence="7">H4X</strain>
    </source>
</reference>
<dbReference type="Gene3D" id="3.90.350.10">
    <property type="entry name" value="Transposase Inhibitor Protein From Tn5, Chain A, domain 1"/>
    <property type="match status" value="1"/>
</dbReference>
<proteinExistence type="inferred from homology"/>
<organism evidence="6 7">
    <name type="scientific">Pontibacter diazotrophicus</name>
    <dbReference type="NCBI Taxonomy" id="1400979"/>
    <lineage>
        <taxon>Bacteria</taxon>
        <taxon>Pseudomonadati</taxon>
        <taxon>Bacteroidota</taxon>
        <taxon>Cytophagia</taxon>
        <taxon>Cytophagales</taxon>
        <taxon>Hymenobacteraceae</taxon>
        <taxon>Pontibacter</taxon>
    </lineage>
</organism>
<dbReference type="GO" id="GO:0003677">
    <property type="term" value="F:DNA binding"/>
    <property type="evidence" value="ECO:0007669"/>
    <property type="project" value="UniProtKB-KW"/>
</dbReference>
<dbReference type="RefSeq" id="WP_115568647.1">
    <property type="nucleotide sequence ID" value="NZ_QRGR01000075.1"/>
</dbReference>
<dbReference type="EMBL" id="QRGR01000075">
    <property type="protein sequence ID" value="RDV10240.1"/>
    <property type="molecule type" value="Genomic_DNA"/>
</dbReference>
<keyword evidence="3" id="KW-0238">DNA-binding</keyword>
<dbReference type="PANTHER" id="PTHR33258:SF1">
    <property type="entry name" value="TRANSPOSASE INSL FOR INSERTION SEQUENCE ELEMENT IS186A-RELATED"/>
    <property type="match status" value="1"/>
</dbReference>
<keyword evidence="4" id="KW-0233">DNA recombination</keyword>
<name>A0A3D8KYG5_9BACT</name>
<dbReference type="PANTHER" id="PTHR33258">
    <property type="entry name" value="TRANSPOSASE INSL FOR INSERTION SEQUENCE ELEMENT IS186A-RELATED"/>
    <property type="match status" value="1"/>
</dbReference>
<dbReference type="NCBIfam" id="NF033592">
    <property type="entry name" value="transpos_IS4_1"/>
    <property type="match status" value="1"/>
</dbReference>
<dbReference type="OrthoDB" id="157819at2"/>
<accession>A0A3D8KYG5</accession>
<comment type="similarity">
    <text evidence="1">Belongs to the transposase 11 family.</text>
</comment>
<dbReference type="InterPro" id="IPR012337">
    <property type="entry name" value="RNaseH-like_sf"/>
</dbReference>
<evidence type="ECO:0000313" key="7">
    <source>
        <dbReference type="Proteomes" id="UP000256708"/>
    </source>
</evidence>
<evidence type="ECO:0000259" key="5">
    <source>
        <dbReference type="Pfam" id="PF01609"/>
    </source>
</evidence>
<evidence type="ECO:0000256" key="2">
    <source>
        <dbReference type="ARBA" id="ARBA00022578"/>
    </source>
</evidence>
<dbReference type="Pfam" id="PF01609">
    <property type="entry name" value="DDE_Tnp_1"/>
    <property type="match status" value="1"/>
</dbReference>
<evidence type="ECO:0000313" key="6">
    <source>
        <dbReference type="EMBL" id="RDV10240.1"/>
    </source>
</evidence>
<dbReference type="GO" id="GO:0006313">
    <property type="term" value="P:DNA transposition"/>
    <property type="evidence" value="ECO:0007669"/>
    <property type="project" value="InterPro"/>
</dbReference>
<keyword evidence="2" id="KW-0815">Transposition</keyword>
<keyword evidence="7" id="KW-1185">Reference proteome</keyword>
<sequence length="428" mass="49452">MEVSVEGLLEGKEGLLEQLQSFFKEEELEKLARESRFVERSTSRLSGWMFLQLHLLMESNGKEFSLSDMCQEVSERHGVELTKQSLDGRFNTFAVGFMRQCYQLLLRQVLDVGQQQAAHPHFSRVIVTDSTSFQLPGQLAAFYRSNGGSTSGASVKLHQQYELLQGSILRLEVRDGKENDTLFLQGLSYEQAGKELHILDLGYYKPRHLQALDRAGGFFISRYKTGTRLYIEDEAGKLVLLDWQQFLGRLEKGSNCLPEVSLGKGKDKLKVRLVAQKVPAEVAEQRAKKQQRKQANQSKSGKYSWQTSEAKKQLMGYNIYITNTCPEQLSPLQVQLYYRLRWQIELLFKIWKSIMEIDKVGRMSIFRFECYLYSRLIAILLSAQVQHMLKGYLEQQLEDFELSEWKVMKHLKKRYSSFARHSAKAAEP</sequence>
<dbReference type="SUPFAM" id="SSF53098">
    <property type="entry name" value="Ribonuclease H-like"/>
    <property type="match status" value="1"/>
</dbReference>